<sequence>MSVFTAVHIHRPAIHRPSARSRNTGRAILGLLATVVRRIADSPLDSPVLRTLPGPASVTRATDKERSARPHAH</sequence>
<dbReference type="RefSeq" id="WP_275309954.1">
    <property type="nucleotide sequence ID" value="NZ_CP095749.1"/>
</dbReference>
<feature type="region of interest" description="Disordered" evidence="1">
    <location>
        <begin position="46"/>
        <end position="73"/>
    </location>
</feature>
<organism evidence="2 3">
    <name type="scientific">Streptomyces yunnanensis</name>
    <dbReference type="NCBI Taxonomy" id="156453"/>
    <lineage>
        <taxon>Bacteria</taxon>
        <taxon>Bacillati</taxon>
        <taxon>Actinomycetota</taxon>
        <taxon>Actinomycetes</taxon>
        <taxon>Kitasatosporales</taxon>
        <taxon>Streptomycetaceae</taxon>
        <taxon>Streptomyces</taxon>
    </lineage>
</organism>
<feature type="compositionally biased region" description="Basic and acidic residues" evidence="1">
    <location>
        <begin position="61"/>
        <end position="73"/>
    </location>
</feature>
<dbReference type="EMBL" id="CP095749">
    <property type="protein sequence ID" value="WEB43615.1"/>
    <property type="molecule type" value="Genomic_DNA"/>
</dbReference>
<protein>
    <submittedName>
        <fullName evidence="2">Uncharacterized protein</fullName>
    </submittedName>
</protein>
<keyword evidence="3" id="KW-1185">Reference proteome</keyword>
<name>A0ABY8AF30_9ACTN</name>
<reference evidence="2 3" key="1">
    <citation type="submission" date="2022-03" db="EMBL/GenBank/DDBJ databases">
        <title>Streptomyces yunnanensis P86,complete genome.</title>
        <authorList>
            <person name="Chen S."/>
            <person name="Zhang Q."/>
        </authorList>
    </citation>
    <scope>NUCLEOTIDE SEQUENCE [LARGE SCALE GENOMIC DNA]</scope>
    <source>
        <strain evidence="2 3">P86</strain>
    </source>
</reference>
<gene>
    <name evidence="2" type="ORF">MOV08_32955</name>
</gene>
<accession>A0ABY8AF30</accession>
<dbReference type="Proteomes" id="UP001218629">
    <property type="component" value="Chromosome"/>
</dbReference>
<evidence type="ECO:0000313" key="3">
    <source>
        <dbReference type="Proteomes" id="UP001218629"/>
    </source>
</evidence>
<evidence type="ECO:0000313" key="2">
    <source>
        <dbReference type="EMBL" id="WEB43615.1"/>
    </source>
</evidence>
<proteinExistence type="predicted"/>
<evidence type="ECO:0000256" key="1">
    <source>
        <dbReference type="SAM" id="MobiDB-lite"/>
    </source>
</evidence>